<dbReference type="AlphaFoldDB" id="A0A6J8DVM1"/>
<reference evidence="3 4" key="1">
    <citation type="submission" date="2020-06" db="EMBL/GenBank/DDBJ databases">
        <authorList>
            <person name="Li R."/>
            <person name="Bekaert M."/>
        </authorList>
    </citation>
    <scope>NUCLEOTIDE SEQUENCE [LARGE SCALE GENOMIC DNA]</scope>
    <source>
        <strain evidence="4">wild</strain>
    </source>
</reference>
<keyword evidence="4" id="KW-1185">Reference proteome</keyword>
<keyword evidence="1" id="KW-1133">Transmembrane helix</keyword>
<keyword evidence="1" id="KW-0812">Transmembrane</keyword>
<organism evidence="3 4">
    <name type="scientific">Mytilus coruscus</name>
    <name type="common">Sea mussel</name>
    <dbReference type="NCBI Taxonomy" id="42192"/>
    <lineage>
        <taxon>Eukaryota</taxon>
        <taxon>Metazoa</taxon>
        <taxon>Spiralia</taxon>
        <taxon>Lophotrochozoa</taxon>
        <taxon>Mollusca</taxon>
        <taxon>Bivalvia</taxon>
        <taxon>Autobranchia</taxon>
        <taxon>Pteriomorphia</taxon>
        <taxon>Mytilida</taxon>
        <taxon>Mytiloidea</taxon>
        <taxon>Mytilidae</taxon>
        <taxon>Mytilinae</taxon>
        <taxon>Mytilus</taxon>
    </lineage>
</organism>
<evidence type="ECO:0000256" key="1">
    <source>
        <dbReference type="SAM" id="Phobius"/>
    </source>
</evidence>
<dbReference type="PROSITE" id="PS50835">
    <property type="entry name" value="IG_LIKE"/>
    <property type="match status" value="1"/>
</dbReference>
<dbReference type="Proteomes" id="UP000507470">
    <property type="component" value="Unassembled WGS sequence"/>
</dbReference>
<dbReference type="InterPro" id="IPR007110">
    <property type="entry name" value="Ig-like_dom"/>
</dbReference>
<feature type="transmembrane region" description="Helical" evidence="1">
    <location>
        <begin position="232"/>
        <end position="252"/>
    </location>
</feature>
<feature type="domain" description="Ig-like" evidence="2">
    <location>
        <begin position="12"/>
        <end position="107"/>
    </location>
</feature>
<name>A0A6J8DVM1_MYTCO</name>
<gene>
    <name evidence="3" type="ORF">MCOR_44577</name>
</gene>
<dbReference type="EMBL" id="CACVKT020007864">
    <property type="protein sequence ID" value="CAC5411491.1"/>
    <property type="molecule type" value="Genomic_DNA"/>
</dbReference>
<keyword evidence="1" id="KW-0472">Membrane</keyword>
<sequence length="279" mass="31505">MGSEERVFHGKPGGQVTKTTLYVFHLKLPTEIRLGHRLKFECETSSVIPATKSRQWRGGANNKLLCYDGTTVDPTKYKEKIINQTNYELIVEEASENDLQCLYACRVGFDIDQKFLEVNEYNFVQLPDENFTKVDYQMQNGQSRLILVLFKVFPKPVCKLKNKGRVLPETNATKSVVLYNVTYRLESSESIIPCGEQLEIECKVGNERYLVPARNSIICNSSKTSKDSATSLVTSVGVCVACISFVGLAVLWTICKRKKKDNCEYTRAVNKAEGMNLTI</sequence>
<accession>A0A6J8DVM1</accession>
<proteinExistence type="predicted"/>
<evidence type="ECO:0000259" key="2">
    <source>
        <dbReference type="PROSITE" id="PS50835"/>
    </source>
</evidence>
<evidence type="ECO:0000313" key="4">
    <source>
        <dbReference type="Proteomes" id="UP000507470"/>
    </source>
</evidence>
<protein>
    <recommendedName>
        <fullName evidence="2">Ig-like domain-containing protein</fullName>
    </recommendedName>
</protein>
<evidence type="ECO:0000313" key="3">
    <source>
        <dbReference type="EMBL" id="CAC5411491.1"/>
    </source>
</evidence>